<feature type="domain" description="Amidohydrolase-related" evidence="1">
    <location>
        <begin position="32"/>
        <end position="92"/>
    </location>
</feature>
<gene>
    <name evidence="2" type="ORF">VSS16_21945</name>
</gene>
<protein>
    <submittedName>
        <fullName evidence="2">Amidohydrolase family protein</fullName>
    </submittedName>
</protein>
<keyword evidence="3" id="KW-1185">Reference proteome</keyword>
<dbReference type="InterPro" id="IPR011059">
    <property type="entry name" value="Metal-dep_hydrolase_composite"/>
</dbReference>
<evidence type="ECO:0000313" key="2">
    <source>
        <dbReference type="EMBL" id="MFB8775369.1"/>
    </source>
</evidence>
<dbReference type="InterPro" id="IPR051781">
    <property type="entry name" value="Metallo-dep_Hydrolase"/>
</dbReference>
<dbReference type="PANTHER" id="PTHR43135">
    <property type="entry name" value="ALPHA-D-RIBOSE 1-METHYLPHOSPHONATE 5-TRIPHOSPHATE DIPHOSPHATASE"/>
    <property type="match status" value="1"/>
</dbReference>
<dbReference type="InterPro" id="IPR006680">
    <property type="entry name" value="Amidohydro-rel"/>
</dbReference>
<dbReference type="Gene3D" id="2.30.40.10">
    <property type="entry name" value="Urease, subunit C, domain 1"/>
    <property type="match status" value="1"/>
</dbReference>
<dbReference type="Proteomes" id="UP001585080">
    <property type="component" value="Unassembled WGS sequence"/>
</dbReference>
<comment type="caution">
    <text evidence="2">The sequence shown here is derived from an EMBL/GenBank/DDBJ whole genome shotgun (WGS) entry which is preliminary data.</text>
</comment>
<sequence>MNWQARSWCWALRGRFLGVRCGARPCCLRAGSGLPNSGILDMATVDAADALGLGETTGRIVPGFRADLLVIDGDPLEDLSALKAVRAVVAEGCLHEPGGTSEQQ</sequence>
<dbReference type="PANTHER" id="PTHR43135:SF3">
    <property type="entry name" value="ALPHA-D-RIBOSE 1-METHYLPHOSPHONATE 5-TRIPHOSPHATE DIPHOSPHATASE"/>
    <property type="match status" value="1"/>
</dbReference>
<dbReference type="RefSeq" id="WP_376734091.1">
    <property type="nucleotide sequence ID" value="NZ_JAYMRP010000020.1"/>
</dbReference>
<dbReference type="Gene3D" id="3.30.110.90">
    <property type="entry name" value="Amidohydrolase"/>
    <property type="match status" value="1"/>
</dbReference>
<evidence type="ECO:0000313" key="3">
    <source>
        <dbReference type="Proteomes" id="UP001585080"/>
    </source>
</evidence>
<name>A0ABV5EEU0_9ACTN</name>
<dbReference type="EMBL" id="JAYMRP010000020">
    <property type="protein sequence ID" value="MFB8775369.1"/>
    <property type="molecule type" value="Genomic_DNA"/>
</dbReference>
<dbReference type="SUPFAM" id="SSF51338">
    <property type="entry name" value="Composite domain of metallo-dependent hydrolases"/>
    <property type="match status" value="1"/>
</dbReference>
<evidence type="ECO:0000259" key="1">
    <source>
        <dbReference type="Pfam" id="PF01979"/>
    </source>
</evidence>
<accession>A0ABV5EEU0</accession>
<proteinExistence type="predicted"/>
<dbReference type="Pfam" id="PF01979">
    <property type="entry name" value="Amidohydro_1"/>
    <property type="match status" value="1"/>
</dbReference>
<reference evidence="2 3" key="1">
    <citation type="submission" date="2024-01" db="EMBL/GenBank/DDBJ databases">
        <title>Genome mining of biosynthetic gene clusters to explore secondary metabolites of Streptomyces sp.</title>
        <authorList>
            <person name="Baig A."/>
            <person name="Ajitkumar Shintre N."/>
            <person name="Kumar H."/>
            <person name="Anbarasu A."/>
            <person name="Ramaiah S."/>
        </authorList>
    </citation>
    <scope>NUCLEOTIDE SEQUENCE [LARGE SCALE GENOMIC DNA]</scope>
    <source>
        <strain evidence="2 3">A57</strain>
    </source>
</reference>
<organism evidence="2 3">
    <name type="scientific">Streptomyces broussonetiae</name>
    <dbReference type="NCBI Taxonomy" id="2686304"/>
    <lineage>
        <taxon>Bacteria</taxon>
        <taxon>Bacillati</taxon>
        <taxon>Actinomycetota</taxon>
        <taxon>Actinomycetes</taxon>
        <taxon>Kitasatosporales</taxon>
        <taxon>Streptomycetaceae</taxon>
        <taxon>Streptomyces</taxon>
    </lineage>
</organism>